<evidence type="ECO:0000313" key="1">
    <source>
        <dbReference type="EMBL" id="SNB67017.1"/>
    </source>
</evidence>
<dbReference type="InterPro" id="IPR007709">
    <property type="entry name" value="N-FG_amidohydro"/>
</dbReference>
<protein>
    <submittedName>
        <fullName evidence="1">N-formylglutamate amidohydrolase</fullName>
    </submittedName>
</protein>
<dbReference type="EMBL" id="FYEH01000005">
    <property type="protein sequence ID" value="SNB67017.1"/>
    <property type="molecule type" value="Genomic_DNA"/>
</dbReference>
<sequence length="270" mass="29555">MALAVSDDELKALDDGPTDDLVAAASGLGASVLCARYSRAYVDLNRSPYEIDPAHLDREALPQDASVTPKVEVGLGVIPSRVAGRLIYGRPLSLSNIDARLRRGYYPYHDRLWRLVQERRSAGGGVILVDCHSMPSEAACMAGQRGPVDIAVGDRFGTSAHSLLVRSVVELLEHAGLRVSQNRPYAGGFITEHYGRPHCGMHTVQLEIRRDLFYDRDTRILSTKAGMLSRVLCDLVVELYRVLQVVPRSGEKADAPMLANLPRPIMLAAD</sequence>
<reference evidence="1 2" key="1">
    <citation type="submission" date="2017-06" db="EMBL/GenBank/DDBJ databases">
        <authorList>
            <person name="Kim H.J."/>
            <person name="Triplett B.A."/>
        </authorList>
    </citation>
    <scope>NUCLEOTIDE SEQUENCE [LARGE SCALE GENOMIC DNA]</scope>
    <source>
        <strain evidence="1 2">B29T1</strain>
    </source>
</reference>
<evidence type="ECO:0000313" key="2">
    <source>
        <dbReference type="Proteomes" id="UP000197065"/>
    </source>
</evidence>
<keyword evidence="1" id="KW-0378">Hydrolase</keyword>
<dbReference type="SUPFAM" id="SSF53187">
    <property type="entry name" value="Zn-dependent exopeptidases"/>
    <property type="match status" value="1"/>
</dbReference>
<organism evidence="1 2">
    <name type="scientific">Arboricoccus pini</name>
    <dbReference type="NCBI Taxonomy" id="1963835"/>
    <lineage>
        <taxon>Bacteria</taxon>
        <taxon>Pseudomonadati</taxon>
        <taxon>Pseudomonadota</taxon>
        <taxon>Alphaproteobacteria</taxon>
        <taxon>Geminicoccales</taxon>
        <taxon>Geminicoccaceae</taxon>
        <taxon>Arboricoccus</taxon>
    </lineage>
</organism>
<dbReference type="GO" id="GO:0016787">
    <property type="term" value="F:hydrolase activity"/>
    <property type="evidence" value="ECO:0007669"/>
    <property type="project" value="UniProtKB-KW"/>
</dbReference>
<name>A0A212R4P9_9PROT</name>
<proteinExistence type="predicted"/>
<dbReference type="Pfam" id="PF05013">
    <property type="entry name" value="FGase"/>
    <property type="match status" value="1"/>
</dbReference>
<dbReference type="Gene3D" id="3.40.630.40">
    <property type="entry name" value="Zn-dependent exopeptidases"/>
    <property type="match status" value="1"/>
</dbReference>
<accession>A0A212R4P9</accession>
<gene>
    <name evidence="1" type="ORF">SAMN07250955_105238</name>
</gene>
<dbReference type="Proteomes" id="UP000197065">
    <property type="component" value="Unassembled WGS sequence"/>
</dbReference>
<keyword evidence="2" id="KW-1185">Reference proteome</keyword>
<dbReference type="AlphaFoldDB" id="A0A212R4P9"/>